<accession>A0A7R7DKD1</accession>
<reference evidence="1 2" key="1">
    <citation type="submission" date="2020-08" db="EMBL/GenBank/DDBJ databases">
        <title>Whole genome shotgun sequence of Actinocatenispora thailandica NBRC 105041.</title>
        <authorList>
            <person name="Komaki H."/>
            <person name="Tamura T."/>
        </authorList>
    </citation>
    <scope>NUCLEOTIDE SEQUENCE [LARGE SCALE GENOMIC DNA]</scope>
    <source>
        <strain evidence="1 2">NBRC 105041</strain>
    </source>
</reference>
<dbReference type="Proteomes" id="UP000611640">
    <property type="component" value="Chromosome"/>
</dbReference>
<evidence type="ECO:0000313" key="1">
    <source>
        <dbReference type="EMBL" id="BCJ33270.1"/>
    </source>
</evidence>
<organism evidence="1 2">
    <name type="scientific">Actinocatenispora thailandica</name>
    <dbReference type="NCBI Taxonomy" id="227318"/>
    <lineage>
        <taxon>Bacteria</taxon>
        <taxon>Bacillati</taxon>
        <taxon>Actinomycetota</taxon>
        <taxon>Actinomycetes</taxon>
        <taxon>Micromonosporales</taxon>
        <taxon>Micromonosporaceae</taxon>
        <taxon>Actinocatenispora</taxon>
    </lineage>
</organism>
<dbReference type="KEGG" id="atl:Athai_07730"/>
<dbReference type="EMBL" id="AP023355">
    <property type="protein sequence ID" value="BCJ33270.1"/>
    <property type="molecule type" value="Genomic_DNA"/>
</dbReference>
<protein>
    <submittedName>
        <fullName evidence="1">Uncharacterized protein</fullName>
    </submittedName>
</protein>
<gene>
    <name evidence="1" type="ORF">Athai_07730</name>
</gene>
<keyword evidence="2" id="KW-1185">Reference proteome</keyword>
<proteinExistence type="predicted"/>
<dbReference type="RefSeq" id="WP_203960190.1">
    <property type="nucleotide sequence ID" value="NZ_AP023355.1"/>
</dbReference>
<dbReference type="AlphaFoldDB" id="A0A7R7DKD1"/>
<sequence length="190" mass="20689">MAVPRARTFDEAYLYMELRPCACGEAQFDRQSDHSSADGAFVVRYSGRCPACGRDRSFTFELPTEPPVVSFDVRYGPDDVPSTLLDAGEWLGAAELFTMNAEAVLGSGDLSDDDLTTVYYLLSAATAATAEVLKFAASGADEVPEASFWTPAGRLALQVAPERFRRDAIEAELAGRRKALADFEHRYEAG</sequence>
<evidence type="ECO:0000313" key="2">
    <source>
        <dbReference type="Proteomes" id="UP000611640"/>
    </source>
</evidence>
<name>A0A7R7DKD1_9ACTN</name>